<dbReference type="HOGENOM" id="CLU_3146530_0_0_6"/>
<name>F3FYR5_PSESX</name>
<evidence type="ECO:0000313" key="1">
    <source>
        <dbReference type="EMBL" id="EGH35357.1"/>
    </source>
</evidence>
<sequence>AEMLGVPVPFRNYVGQALLGVSEAQHEAFFREMLGDLDEPTLAYGLQD</sequence>
<dbReference type="Proteomes" id="UP000004471">
    <property type="component" value="Unassembled WGS sequence"/>
</dbReference>
<comment type="caution">
    <text evidence="1">The sequence shown here is derived from an EMBL/GenBank/DDBJ whole genome shotgun (WGS) entry which is preliminary data.</text>
</comment>
<organism evidence="1 2">
    <name type="scientific">Pseudomonas syringae pv. japonica str. M301072</name>
    <dbReference type="NCBI Taxonomy" id="629262"/>
    <lineage>
        <taxon>Bacteria</taxon>
        <taxon>Pseudomonadati</taxon>
        <taxon>Pseudomonadota</taxon>
        <taxon>Gammaproteobacteria</taxon>
        <taxon>Pseudomonadales</taxon>
        <taxon>Pseudomonadaceae</taxon>
        <taxon>Pseudomonas</taxon>
        <taxon>Pseudomonas syringae</taxon>
    </lineage>
</organism>
<accession>F3FYR5</accession>
<dbReference type="AlphaFoldDB" id="F3FYR5"/>
<feature type="non-terminal residue" evidence="1">
    <location>
        <position position="1"/>
    </location>
</feature>
<feature type="non-terminal residue" evidence="1">
    <location>
        <position position="48"/>
    </location>
</feature>
<evidence type="ECO:0000313" key="2">
    <source>
        <dbReference type="Proteomes" id="UP000004471"/>
    </source>
</evidence>
<protein>
    <submittedName>
        <fullName evidence="1">Amino acid adenylation</fullName>
    </submittedName>
</protein>
<proteinExistence type="predicted"/>
<dbReference type="EMBL" id="AEAH01003526">
    <property type="protein sequence ID" value="EGH35357.1"/>
    <property type="molecule type" value="Genomic_DNA"/>
</dbReference>
<gene>
    <name evidence="1" type="ORF">PSYJA_42663</name>
</gene>
<reference evidence="1 2" key="1">
    <citation type="journal article" date="2011" name="PLoS Pathog.">
        <title>Dynamic evolution of pathogenicity revealed by sequencing and comparative genomics of 19 Pseudomonas syringae isolates.</title>
        <authorList>
            <person name="Baltrus D.A."/>
            <person name="Nishimura M.T."/>
            <person name="Romanchuk A."/>
            <person name="Chang J.H."/>
            <person name="Mukhtar M.S."/>
            <person name="Cherkis K."/>
            <person name="Roach J."/>
            <person name="Grant S.R."/>
            <person name="Jones C.D."/>
            <person name="Dangl J.L."/>
        </authorList>
    </citation>
    <scope>NUCLEOTIDE SEQUENCE [LARGE SCALE GENOMIC DNA]</scope>
    <source>
        <strain evidence="2">M301072PT</strain>
    </source>
</reference>